<evidence type="ECO:0000259" key="3">
    <source>
        <dbReference type="SMART" id="SM00235"/>
    </source>
</evidence>
<dbReference type="VEuPathDB" id="FungiDB:PV10_02260"/>
<dbReference type="AlphaFoldDB" id="A0A438MXP9"/>
<name>A0A438MXP9_EXOME</name>
<gene>
    <name evidence="4" type="ORF">B0A52_07946</name>
</gene>
<dbReference type="GO" id="GO:0008237">
    <property type="term" value="F:metallopeptidase activity"/>
    <property type="evidence" value="ECO:0007669"/>
    <property type="project" value="InterPro"/>
</dbReference>
<evidence type="ECO:0000313" key="5">
    <source>
        <dbReference type="Proteomes" id="UP000288859"/>
    </source>
</evidence>
<feature type="compositionally biased region" description="Polar residues" evidence="1">
    <location>
        <begin position="188"/>
        <end position="203"/>
    </location>
</feature>
<sequence length="505" mass="52944">MRFLLIFFLATILPAISVLGQRGGRGGGRGGFNRPGGNLPNTFVTATRPAPTQGAGANPAAAPNNAPGGGAGGGGAGAVQASLIPPFGITAGVRSSDGTANCVGDNNVNIPCDCPPPLNTFVNAVADSVARGAAFPSGNSAADQLARLQTCIVTLQNFRGGPGSGVGLKFDMDRNALAPELLTTYMQAPSDQVRNSSRSSVNTKRGVKRSVLSGNTNLSDDKFQSGSAQASPCSIRNLPAGFRTLTAADMASQVTVPAPADASSKSDVLNAIHTKIETLSLSDLSKPPPDVEPAAPEPSGPQYTCITQEADPVSTASIVVGLFKTIPRWKLGSTINFAVSATGYPTPADAVYAAKKLIEAADEWNSYNVGVKFKFVPNVNDAAFVLAYGGVKGTVLASAFFPNAAELNTLWVYSYAFDQTVRDGGWSNYSIMKNVFLHELGHVLGLRHEFALDADRFEGGAYRFGTTNPLSIMSYEFPPKVQESDILDLRAFYKLPILELFTPDN</sequence>
<evidence type="ECO:0000313" key="4">
    <source>
        <dbReference type="EMBL" id="RVX68522.1"/>
    </source>
</evidence>
<dbReference type="GO" id="GO:0008270">
    <property type="term" value="F:zinc ion binding"/>
    <property type="evidence" value="ECO:0007669"/>
    <property type="project" value="InterPro"/>
</dbReference>
<dbReference type="CDD" id="cd04279">
    <property type="entry name" value="ZnMc_MMP_like_1"/>
    <property type="match status" value="1"/>
</dbReference>
<organism evidence="4 5">
    <name type="scientific">Exophiala mesophila</name>
    <name type="common">Black yeast-like fungus</name>
    <dbReference type="NCBI Taxonomy" id="212818"/>
    <lineage>
        <taxon>Eukaryota</taxon>
        <taxon>Fungi</taxon>
        <taxon>Dikarya</taxon>
        <taxon>Ascomycota</taxon>
        <taxon>Pezizomycotina</taxon>
        <taxon>Eurotiomycetes</taxon>
        <taxon>Chaetothyriomycetidae</taxon>
        <taxon>Chaetothyriales</taxon>
        <taxon>Herpotrichiellaceae</taxon>
        <taxon>Exophiala</taxon>
    </lineage>
</organism>
<evidence type="ECO:0000256" key="2">
    <source>
        <dbReference type="SAM" id="SignalP"/>
    </source>
</evidence>
<protein>
    <recommendedName>
        <fullName evidence="3">Peptidase metallopeptidase domain-containing protein</fullName>
    </recommendedName>
</protein>
<dbReference type="SUPFAM" id="SSF55486">
    <property type="entry name" value="Metalloproteases ('zincins'), catalytic domain"/>
    <property type="match status" value="1"/>
</dbReference>
<feature type="region of interest" description="Disordered" evidence="1">
    <location>
        <begin position="47"/>
        <end position="75"/>
    </location>
</feature>
<proteinExistence type="predicted"/>
<dbReference type="InterPro" id="IPR006026">
    <property type="entry name" value="Peptidase_Metallo"/>
</dbReference>
<feature type="region of interest" description="Disordered" evidence="1">
    <location>
        <begin position="188"/>
        <end position="231"/>
    </location>
</feature>
<keyword evidence="2" id="KW-0732">Signal</keyword>
<evidence type="ECO:0000256" key="1">
    <source>
        <dbReference type="SAM" id="MobiDB-lite"/>
    </source>
</evidence>
<dbReference type="Gene3D" id="3.40.390.10">
    <property type="entry name" value="Collagenase (Catalytic Domain)"/>
    <property type="match status" value="1"/>
</dbReference>
<comment type="caution">
    <text evidence="4">The sequence shown here is derived from an EMBL/GenBank/DDBJ whole genome shotgun (WGS) entry which is preliminary data.</text>
</comment>
<reference evidence="4 5" key="1">
    <citation type="submission" date="2017-03" db="EMBL/GenBank/DDBJ databases">
        <title>Genomes of endolithic fungi from Antarctica.</title>
        <authorList>
            <person name="Coleine C."/>
            <person name="Masonjones S."/>
            <person name="Stajich J.E."/>
        </authorList>
    </citation>
    <scope>NUCLEOTIDE SEQUENCE [LARGE SCALE GENOMIC DNA]</scope>
    <source>
        <strain evidence="4 5">CCFEE 6314</strain>
    </source>
</reference>
<feature type="compositionally biased region" description="Low complexity" evidence="1">
    <location>
        <begin position="54"/>
        <end position="66"/>
    </location>
</feature>
<feature type="domain" description="Peptidase metallopeptidase" evidence="3">
    <location>
        <begin position="325"/>
        <end position="495"/>
    </location>
</feature>
<dbReference type="OrthoDB" id="2140240at2759"/>
<dbReference type="Proteomes" id="UP000288859">
    <property type="component" value="Unassembled WGS sequence"/>
</dbReference>
<dbReference type="SMART" id="SM00235">
    <property type="entry name" value="ZnMc"/>
    <property type="match status" value="1"/>
</dbReference>
<accession>A0A438MXP9</accession>
<feature type="chain" id="PRO_5019203636" description="Peptidase metallopeptidase domain-containing protein" evidence="2">
    <location>
        <begin position="21"/>
        <end position="505"/>
    </location>
</feature>
<feature type="compositionally biased region" description="Polar residues" evidence="1">
    <location>
        <begin position="212"/>
        <end position="231"/>
    </location>
</feature>
<feature type="signal peptide" evidence="2">
    <location>
        <begin position="1"/>
        <end position="20"/>
    </location>
</feature>
<dbReference type="GO" id="GO:0006508">
    <property type="term" value="P:proteolysis"/>
    <property type="evidence" value="ECO:0007669"/>
    <property type="project" value="InterPro"/>
</dbReference>
<dbReference type="InterPro" id="IPR024079">
    <property type="entry name" value="MetalloPept_cat_dom_sf"/>
</dbReference>
<dbReference type="EMBL" id="NAJM01000037">
    <property type="protein sequence ID" value="RVX68522.1"/>
    <property type="molecule type" value="Genomic_DNA"/>
</dbReference>